<protein>
    <submittedName>
        <fullName evidence="1">Uncharacterized protein</fullName>
    </submittedName>
</protein>
<gene>
    <name evidence="1" type="ORF">LCGC14_2727150</name>
</gene>
<dbReference type="EMBL" id="LAZR01049275">
    <property type="protein sequence ID" value="KKK90032.1"/>
    <property type="molecule type" value="Genomic_DNA"/>
</dbReference>
<proteinExistence type="predicted"/>
<evidence type="ECO:0000313" key="1">
    <source>
        <dbReference type="EMBL" id="KKK90032.1"/>
    </source>
</evidence>
<name>A0A0F8Z8D1_9ZZZZ</name>
<organism evidence="1">
    <name type="scientific">marine sediment metagenome</name>
    <dbReference type="NCBI Taxonomy" id="412755"/>
    <lineage>
        <taxon>unclassified sequences</taxon>
        <taxon>metagenomes</taxon>
        <taxon>ecological metagenomes</taxon>
    </lineage>
</organism>
<comment type="caution">
    <text evidence="1">The sequence shown here is derived from an EMBL/GenBank/DDBJ whole genome shotgun (WGS) entry which is preliminary data.</text>
</comment>
<dbReference type="AlphaFoldDB" id="A0A0F8Z8D1"/>
<accession>A0A0F8Z8D1</accession>
<sequence>MRDVLGNDVRRGETVIDQWGHLFVITGVTPKSVHLQDAKTGRRFRQAGHALSRTIPMLRTRGDLGNQQARRSLWVKEVLYERGERLKSGA</sequence>
<reference evidence="1" key="1">
    <citation type="journal article" date="2015" name="Nature">
        <title>Complex archaea that bridge the gap between prokaryotes and eukaryotes.</title>
        <authorList>
            <person name="Spang A."/>
            <person name="Saw J.H."/>
            <person name="Jorgensen S.L."/>
            <person name="Zaremba-Niedzwiedzka K."/>
            <person name="Martijn J."/>
            <person name="Lind A.E."/>
            <person name="van Eijk R."/>
            <person name="Schleper C."/>
            <person name="Guy L."/>
            <person name="Ettema T.J."/>
        </authorList>
    </citation>
    <scope>NUCLEOTIDE SEQUENCE</scope>
</reference>